<feature type="domain" description="HTH myb-type" evidence="6">
    <location>
        <begin position="9"/>
        <end position="35"/>
    </location>
</feature>
<evidence type="ECO:0000259" key="6">
    <source>
        <dbReference type="PROSITE" id="PS51294"/>
    </source>
</evidence>
<evidence type="ECO:0000256" key="4">
    <source>
        <dbReference type="ARBA" id="ARBA00023163"/>
    </source>
</evidence>
<dbReference type="AlphaFoldDB" id="A0A834ZMV6"/>
<name>A0A834ZMV6_TETSI</name>
<dbReference type="InterPro" id="IPR009057">
    <property type="entry name" value="Homeodomain-like_sf"/>
</dbReference>
<dbReference type="PROSITE" id="PS51294">
    <property type="entry name" value="HTH_MYB"/>
    <property type="match status" value="1"/>
</dbReference>
<evidence type="ECO:0000256" key="2">
    <source>
        <dbReference type="ARBA" id="ARBA00023015"/>
    </source>
</evidence>
<keyword evidence="3" id="KW-0238">DNA-binding</keyword>
<dbReference type="CDD" id="cd00167">
    <property type="entry name" value="SANT"/>
    <property type="match status" value="1"/>
</dbReference>
<feature type="domain" description="Myb-like" evidence="5">
    <location>
        <begin position="9"/>
        <end position="62"/>
    </location>
</feature>
<dbReference type="Proteomes" id="UP000655225">
    <property type="component" value="Unassembled WGS sequence"/>
</dbReference>
<keyword evidence="8" id="KW-1185">Reference proteome</keyword>
<keyword evidence="4" id="KW-0804">Transcription</keyword>
<proteinExistence type="predicted"/>
<comment type="caution">
    <text evidence="7">The sequence shown here is derived from an EMBL/GenBank/DDBJ whole genome shotgun (WGS) entry which is preliminary data.</text>
</comment>
<dbReference type="OrthoDB" id="2143914at2759"/>
<sequence length="275" mass="30693">MGRAPCCDKANVKKGPWSPEEDAKLKAYIEQHGTGGNWIALPQKIGANESSVSHKEQQLRSFSCLEQEMKKGSGNFMVADNGNQNPYWPELPVTMSLPYPNQDPCINQNAPIKKLLLKLGGRFSDEDKQPNCNVTNLQCPLDISSTQQKLYVNSTDMLSSSGSVNSLNNPCSDQLRNTQYGINGVDMHMLQGHDSYPVQLDEIVYSNPQAQRLDWLECFYGVDMVNASTGTNSEERSNWDNTRSMVYPPIISNYEGFQQGTLQQCGFESGYLESK</sequence>
<evidence type="ECO:0000256" key="1">
    <source>
        <dbReference type="ARBA" id="ARBA00022737"/>
    </source>
</evidence>
<keyword evidence="1" id="KW-0677">Repeat</keyword>
<dbReference type="EMBL" id="JABCRI010000002">
    <property type="protein sequence ID" value="KAF8410270.1"/>
    <property type="molecule type" value="Genomic_DNA"/>
</dbReference>
<organism evidence="7 8">
    <name type="scientific">Tetracentron sinense</name>
    <name type="common">Spur-leaf</name>
    <dbReference type="NCBI Taxonomy" id="13715"/>
    <lineage>
        <taxon>Eukaryota</taxon>
        <taxon>Viridiplantae</taxon>
        <taxon>Streptophyta</taxon>
        <taxon>Embryophyta</taxon>
        <taxon>Tracheophyta</taxon>
        <taxon>Spermatophyta</taxon>
        <taxon>Magnoliopsida</taxon>
        <taxon>Trochodendrales</taxon>
        <taxon>Trochodendraceae</taxon>
        <taxon>Tetracentron</taxon>
    </lineage>
</organism>
<dbReference type="GO" id="GO:0003677">
    <property type="term" value="F:DNA binding"/>
    <property type="evidence" value="ECO:0007669"/>
    <property type="project" value="UniProtKB-KW"/>
</dbReference>
<gene>
    <name evidence="7" type="ORF">HHK36_002795</name>
</gene>
<dbReference type="Gene3D" id="1.10.10.60">
    <property type="entry name" value="Homeodomain-like"/>
    <property type="match status" value="1"/>
</dbReference>
<dbReference type="PANTHER" id="PTHR48000">
    <property type="entry name" value="OS09G0431300 PROTEIN"/>
    <property type="match status" value="1"/>
</dbReference>
<dbReference type="SMART" id="SM00717">
    <property type="entry name" value="SANT"/>
    <property type="match status" value="1"/>
</dbReference>
<protein>
    <submittedName>
        <fullName evidence="7">Uncharacterized protein</fullName>
    </submittedName>
</protein>
<keyword evidence="2" id="KW-0805">Transcription regulation</keyword>
<evidence type="ECO:0000313" key="7">
    <source>
        <dbReference type="EMBL" id="KAF8410270.1"/>
    </source>
</evidence>
<accession>A0A834ZMV6</accession>
<dbReference type="PROSITE" id="PS50090">
    <property type="entry name" value="MYB_LIKE"/>
    <property type="match status" value="1"/>
</dbReference>
<dbReference type="Pfam" id="PF00249">
    <property type="entry name" value="Myb_DNA-binding"/>
    <property type="match status" value="1"/>
</dbReference>
<dbReference type="InterPro" id="IPR001005">
    <property type="entry name" value="SANT/Myb"/>
</dbReference>
<dbReference type="InterPro" id="IPR017930">
    <property type="entry name" value="Myb_dom"/>
</dbReference>
<evidence type="ECO:0000313" key="8">
    <source>
        <dbReference type="Proteomes" id="UP000655225"/>
    </source>
</evidence>
<reference evidence="7 8" key="1">
    <citation type="submission" date="2020-04" db="EMBL/GenBank/DDBJ databases">
        <title>Plant Genome Project.</title>
        <authorList>
            <person name="Zhang R.-G."/>
        </authorList>
    </citation>
    <scope>NUCLEOTIDE SEQUENCE [LARGE SCALE GENOMIC DNA]</scope>
    <source>
        <strain evidence="7">YNK0</strain>
        <tissue evidence="7">Leaf</tissue>
    </source>
</reference>
<dbReference type="OMA" id="DEPRYSN"/>
<dbReference type="PANTHER" id="PTHR48000:SF46">
    <property type="entry name" value="TRANSCRIPTION FACTOR MYB36"/>
    <property type="match status" value="1"/>
</dbReference>
<evidence type="ECO:0000259" key="5">
    <source>
        <dbReference type="PROSITE" id="PS50090"/>
    </source>
</evidence>
<dbReference type="SUPFAM" id="SSF46689">
    <property type="entry name" value="Homeodomain-like"/>
    <property type="match status" value="1"/>
</dbReference>
<evidence type="ECO:0000256" key="3">
    <source>
        <dbReference type="ARBA" id="ARBA00023125"/>
    </source>
</evidence>